<protein>
    <submittedName>
        <fullName evidence="1">Uncharacterized protein</fullName>
    </submittedName>
</protein>
<organism evidence="1">
    <name type="scientific">Rhizophora mucronata</name>
    <name type="common">Asiatic mangrove</name>
    <dbReference type="NCBI Taxonomy" id="61149"/>
    <lineage>
        <taxon>Eukaryota</taxon>
        <taxon>Viridiplantae</taxon>
        <taxon>Streptophyta</taxon>
        <taxon>Embryophyta</taxon>
        <taxon>Tracheophyta</taxon>
        <taxon>Spermatophyta</taxon>
        <taxon>Magnoliopsida</taxon>
        <taxon>eudicotyledons</taxon>
        <taxon>Gunneridae</taxon>
        <taxon>Pentapetalae</taxon>
        <taxon>rosids</taxon>
        <taxon>fabids</taxon>
        <taxon>Malpighiales</taxon>
        <taxon>Rhizophoraceae</taxon>
        <taxon>Rhizophora</taxon>
    </lineage>
</organism>
<dbReference type="AlphaFoldDB" id="A0A2P2PN93"/>
<dbReference type="EMBL" id="GGEC01075766">
    <property type="protein sequence ID" value="MBX56250.1"/>
    <property type="molecule type" value="Transcribed_RNA"/>
</dbReference>
<proteinExistence type="predicted"/>
<reference evidence="1" key="1">
    <citation type="submission" date="2018-02" db="EMBL/GenBank/DDBJ databases">
        <title>Rhizophora mucronata_Transcriptome.</title>
        <authorList>
            <person name="Meera S.P."/>
            <person name="Sreeshan A."/>
            <person name="Augustine A."/>
        </authorList>
    </citation>
    <scope>NUCLEOTIDE SEQUENCE</scope>
    <source>
        <tissue evidence="1">Leaf</tissue>
    </source>
</reference>
<name>A0A2P2PN93_RHIMU</name>
<accession>A0A2P2PN93</accession>
<evidence type="ECO:0000313" key="1">
    <source>
        <dbReference type="EMBL" id="MBX56250.1"/>
    </source>
</evidence>
<sequence length="33" mass="4226">MKYIVTIMRIICVYFLWRWLTKLKFWIISLLMC</sequence>